<keyword evidence="5" id="KW-0472">Membrane</keyword>
<evidence type="ECO:0000256" key="4">
    <source>
        <dbReference type="ARBA" id="ARBA00022989"/>
    </source>
</evidence>
<dbReference type="AlphaFoldDB" id="A0A8D2NDN5"/>
<keyword evidence="4" id="KW-1133">Transmembrane helix</keyword>
<dbReference type="Gene3D" id="2.60.40.10">
    <property type="entry name" value="Immunoglobulins"/>
    <property type="match status" value="2"/>
</dbReference>
<proteinExistence type="predicted"/>
<name>A0A8D2NDN5_ZONAL</name>
<dbReference type="InterPro" id="IPR047164">
    <property type="entry name" value="OX2G-like"/>
</dbReference>
<dbReference type="PANTHER" id="PTHR46841">
    <property type="entry name" value="OX-2 MEMBRANE GLYCOPROTEIN"/>
    <property type="match status" value="1"/>
</dbReference>
<keyword evidence="3 9" id="KW-0732">Signal</keyword>
<evidence type="ECO:0000256" key="5">
    <source>
        <dbReference type="ARBA" id="ARBA00023136"/>
    </source>
</evidence>
<accession>A0A8D2NDN5</accession>
<dbReference type="GO" id="GO:0009986">
    <property type="term" value="C:cell surface"/>
    <property type="evidence" value="ECO:0007669"/>
    <property type="project" value="TreeGrafter"/>
</dbReference>
<dbReference type="GO" id="GO:0030424">
    <property type="term" value="C:axon"/>
    <property type="evidence" value="ECO:0007669"/>
    <property type="project" value="TreeGrafter"/>
</dbReference>
<dbReference type="Ensembl" id="ENSZALT00000027915.1">
    <property type="protein sequence ID" value="ENSZALP00000021385.1"/>
    <property type="gene ID" value="ENSZALG00000016747.1"/>
</dbReference>
<evidence type="ECO:0000259" key="10">
    <source>
        <dbReference type="Pfam" id="PF07686"/>
    </source>
</evidence>
<evidence type="ECO:0000313" key="11">
    <source>
        <dbReference type="Ensembl" id="ENSZALP00000021385.1"/>
    </source>
</evidence>
<feature type="domain" description="Immunoglobulin V-set" evidence="10">
    <location>
        <begin position="34"/>
        <end position="116"/>
    </location>
</feature>
<feature type="chain" id="PRO_5034250285" description="Immunoglobulin V-set domain-containing protein" evidence="9">
    <location>
        <begin position="30"/>
        <end position="321"/>
    </location>
</feature>
<dbReference type="PANTHER" id="PTHR46841:SF10">
    <property type="entry name" value="CD200 MOLECULE LIKE 1-RELATED"/>
    <property type="match status" value="1"/>
</dbReference>
<organism evidence="11 12">
    <name type="scientific">Zonotrichia albicollis</name>
    <name type="common">White-throated sparrow</name>
    <name type="synonym">Fringilla albicollis</name>
    <dbReference type="NCBI Taxonomy" id="44394"/>
    <lineage>
        <taxon>Eukaryota</taxon>
        <taxon>Metazoa</taxon>
        <taxon>Chordata</taxon>
        <taxon>Craniata</taxon>
        <taxon>Vertebrata</taxon>
        <taxon>Euteleostomi</taxon>
        <taxon>Archelosauria</taxon>
        <taxon>Archosauria</taxon>
        <taxon>Dinosauria</taxon>
        <taxon>Saurischia</taxon>
        <taxon>Theropoda</taxon>
        <taxon>Coelurosauria</taxon>
        <taxon>Aves</taxon>
        <taxon>Neognathae</taxon>
        <taxon>Neoaves</taxon>
        <taxon>Telluraves</taxon>
        <taxon>Australaves</taxon>
        <taxon>Passeriformes</taxon>
        <taxon>Passerellidae</taxon>
        <taxon>Zonotrichia</taxon>
    </lineage>
</organism>
<reference evidence="11" key="2">
    <citation type="submission" date="2025-09" db="UniProtKB">
        <authorList>
            <consortium name="Ensembl"/>
        </authorList>
    </citation>
    <scope>IDENTIFICATION</scope>
</reference>
<evidence type="ECO:0000256" key="3">
    <source>
        <dbReference type="ARBA" id="ARBA00022729"/>
    </source>
</evidence>
<evidence type="ECO:0000256" key="6">
    <source>
        <dbReference type="ARBA" id="ARBA00023157"/>
    </source>
</evidence>
<dbReference type="Proteomes" id="UP000694413">
    <property type="component" value="Unassembled WGS sequence"/>
</dbReference>
<keyword evidence="6" id="KW-1015">Disulfide bond</keyword>
<evidence type="ECO:0000256" key="7">
    <source>
        <dbReference type="ARBA" id="ARBA00023180"/>
    </source>
</evidence>
<dbReference type="Pfam" id="PF07686">
    <property type="entry name" value="V-set"/>
    <property type="match status" value="1"/>
</dbReference>
<sequence>MAFPKPMAFPPAWIWGFALFLALKEPIQSDIIIVAALGGEANFHCNFLPSMDVLQATWQKRNGASFHNMATYSPIHGLRLIRSFQKKVSFTRATPKASAIILQNLTLEDDSYYRCIFNVFRHGSLNFQCSSISLVDSVQIAIPEFLPNLCSATRKPAPSITWLDDRALEERPQIHHIQNINGTVTVASRLTFSSSQNCCGVNHSPTGCSTLRIGRSSLATRVPTGSQLPLASNRSSVSTPPTGCEWISASIVDPTGCRGTICFTIVLATSCRRISALTIGAPSPHLFSTDLVLPCFVLSHVLTFSSSLTGKNTAANRHHCQ</sequence>
<comment type="subcellular location">
    <subcellularLocation>
        <location evidence="1">Membrane</location>
        <topology evidence="1">Single-pass membrane protein</topology>
    </subcellularLocation>
</comment>
<keyword evidence="7" id="KW-0325">Glycoprotein</keyword>
<feature type="signal peptide" evidence="9">
    <location>
        <begin position="1"/>
        <end position="29"/>
    </location>
</feature>
<dbReference type="GO" id="GO:0043025">
    <property type="term" value="C:neuronal cell body"/>
    <property type="evidence" value="ECO:0007669"/>
    <property type="project" value="TreeGrafter"/>
</dbReference>
<evidence type="ECO:0000256" key="1">
    <source>
        <dbReference type="ARBA" id="ARBA00004167"/>
    </source>
</evidence>
<protein>
    <recommendedName>
        <fullName evidence="10">Immunoglobulin V-set domain-containing protein</fullName>
    </recommendedName>
</protein>
<dbReference type="GO" id="GO:0016020">
    <property type="term" value="C:membrane"/>
    <property type="evidence" value="ECO:0007669"/>
    <property type="project" value="UniProtKB-SubCell"/>
</dbReference>
<evidence type="ECO:0000313" key="12">
    <source>
        <dbReference type="Proteomes" id="UP000694413"/>
    </source>
</evidence>
<dbReference type="GO" id="GO:0034113">
    <property type="term" value="P:heterotypic cell-cell adhesion"/>
    <property type="evidence" value="ECO:0007669"/>
    <property type="project" value="TreeGrafter"/>
</dbReference>
<dbReference type="GO" id="GO:0098632">
    <property type="term" value="F:cell-cell adhesion mediator activity"/>
    <property type="evidence" value="ECO:0007669"/>
    <property type="project" value="InterPro"/>
</dbReference>
<evidence type="ECO:0000256" key="9">
    <source>
        <dbReference type="SAM" id="SignalP"/>
    </source>
</evidence>
<keyword evidence="8" id="KW-0393">Immunoglobulin domain</keyword>
<dbReference type="InterPro" id="IPR036179">
    <property type="entry name" value="Ig-like_dom_sf"/>
</dbReference>
<keyword evidence="2" id="KW-0812">Transmembrane</keyword>
<dbReference type="InterPro" id="IPR013106">
    <property type="entry name" value="Ig_V-set"/>
</dbReference>
<keyword evidence="12" id="KW-1185">Reference proteome</keyword>
<dbReference type="InterPro" id="IPR013783">
    <property type="entry name" value="Ig-like_fold"/>
</dbReference>
<reference evidence="11" key="1">
    <citation type="submission" date="2025-08" db="UniProtKB">
        <authorList>
            <consortium name="Ensembl"/>
        </authorList>
    </citation>
    <scope>IDENTIFICATION</scope>
</reference>
<evidence type="ECO:0000256" key="8">
    <source>
        <dbReference type="ARBA" id="ARBA00023319"/>
    </source>
</evidence>
<dbReference type="GO" id="GO:0150079">
    <property type="term" value="P:negative regulation of neuroinflammatory response"/>
    <property type="evidence" value="ECO:0007669"/>
    <property type="project" value="TreeGrafter"/>
</dbReference>
<dbReference type="SUPFAM" id="SSF48726">
    <property type="entry name" value="Immunoglobulin"/>
    <property type="match status" value="1"/>
</dbReference>
<evidence type="ECO:0000256" key="2">
    <source>
        <dbReference type="ARBA" id="ARBA00022692"/>
    </source>
</evidence>